<dbReference type="CDD" id="cd02440">
    <property type="entry name" value="AdoMet_MTases"/>
    <property type="match status" value="1"/>
</dbReference>
<dbReference type="Gene3D" id="2.40.50.1070">
    <property type="match status" value="1"/>
</dbReference>
<dbReference type="InterPro" id="IPR012340">
    <property type="entry name" value="NA-bd_OB-fold"/>
</dbReference>
<keyword evidence="5" id="KW-0411">Iron-sulfur</keyword>
<name>A0A1M7ZQC1_9HYPH</name>
<reference evidence="7 8" key="1">
    <citation type="submission" date="2016-12" db="EMBL/GenBank/DDBJ databases">
        <authorList>
            <person name="Song W.-J."/>
            <person name="Kurnit D.M."/>
        </authorList>
    </citation>
    <scope>NUCLEOTIDE SEQUENCE [LARGE SCALE GENOMIC DNA]</scope>
    <source>
        <strain evidence="7 8">DSM 19599</strain>
    </source>
</reference>
<dbReference type="AlphaFoldDB" id="A0A1M7ZQC1"/>
<dbReference type="InterPro" id="IPR029063">
    <property type="entry name" value="SAM-dependent_MTases_sf"/>
</dbReference>
<keyword evidence="3 6" id="KW-0808">Transferase</keyword>
<dbReference type="SUPFAM" id="SSF53335">
    <property type="entry name" value="S-adenosyl-L-methionine-dependent methyltransferases"/>
    <property type="match status" value="1"/>
</dbReference>
<dbReference type="SUPFAM" id="SSF50249">
    <property type="entry name" value="Nucleic acid-binding proteins"/>
    <property type="match status" value="1"/>
</dbReference>
<gene>
    <name evidence="7" type="ORF">SAMN02745172_03749</name>
</gene>
<comment type="similarity">
    <text evidence="6">Belongs to the class I-like SAM-binding methyltransferase superfamily. RNA M5U methyltransferase family.</text>
</comment>
<protein>
    <submittedName>
        <fullName evidence="7">23S rRNA (Uracil1939-C5)-methyltransferase</fullName>
    </submittedName>
</protein>
<evidence type="ECO:0000313" key="7">
    <source>
        <dbReference type="EMBL" id="SHO67085.1"/>
    </source>
</evidence>
<feature type="binding site" evidence="6">
    <location>
        <position position="272"/>
    </location>
    <ligand>
        <name>S-adenosyl-L-methionine</name>
        <dbReference type="ChEBI" id="CHEBI:59789"/>
    </ligand>
</feature>
<feature type="binding site" evidence="6">
    <location>
        <position position="292"/>
    </location>
    <ligand>
        <name>S-adenosyl-L-methionine</name>
        <dbReference type="ChEBI" id="CHEBI:59789"/>
    </ligand>
</feature>
<keyword evidence="1" id="KW-0479">Metal-binding</keyword>
<evidence type="ECO:0000256" key="1">
    <source>
        <dbReference type="ARBA" id="ARBA00022485"/>
    </source>
</evidence>
<dbReference type="Proteomes" id="UP000186406">
    <property type="component" value="Unassembled WGS sequence"/>
</dbReference>
<dbReference type="GO" id="GO:0051539">
    <property type="term" value="F:4 iron, 4 sulfur cluster binding"/>
    <property type="evidence" value="ECO:0007669"/>
    <property type="project" value="UniProtKB-KW"/>
</dbReference>
<evidence type="ECO:0000313" key="8">
    <source>
        <dbReference type="Proteomes" id="UP000186406"/>
    </source>
</evidence>
<dbReference type="Pfam" id="PF05958">
    <property type="entry name" value="tRNA_U5-meth_tr"/>
    <property type="match status" value="1"/>
</dbReference>
<dbReference type="GO" id="GO:0070041">
    <property type="term" value="F:rRNA (uridine-C5-)-methyltransferase activity"/>
    <property type="evidence" value="ECO:0007669"/>
    <property type="project" value="TreeGrafter"/>
</dbReference>
<feature type="binding site" evidence="6">
    <location>
        <position position="245"/>
    </location>
    <ligand>
        <name>S-adenosyl-L-methionine</name>
        <dbReference type="ChEBI" id="CHEBI:59789"/>
    </ligand>
</feature>
<dbReference type="GO" id="GO:0070475">
    <property type="term" value="P:rRNA base methylation"/>
    <property type="evidence" value="ECO:0007669"/>
    <property type="project" value="TreeGrafter"/>
</dbReference>
<keyword evidence="8" id="KW-1185">Reference proteome</keyword>
<keyword evidence="1" id="KW-0004">4Fe-4S</keyword>
<keyword evidence="2 6" id="KW-0489">Methyltransferase</keyword>
<evidence type="ECO:0000256" key="4">
    <source>
        <dbReference type="ARBA" id="ARBA00022691"/>
    </source>
</evidence>
<evidence type="ECO:0000256" key="3">
    <source>
        <dbReference type="ARBA" id="ARBA00022679"/>
    </source>
</evidence>
<feature type="active site" description="Nucleophile" evidence="6">
    <location>
        <position position="366"/>
    </location>
</feature>
<dbReference type="STRING" id="1123029.SAMN02745172_03749"/>
<evidence type="ECO:0000256" key="2">
    <source>
        <dbReference type="ARBA" id="ARBA00022603"/>
    </source>
</evidence>
<keyword evidence="1" id="KW-0408">Iron</keyword>
<accession>A0A1M7ZQC1</accession>
<evidence type="ECO:0000256" key="5">
    <source>
        <dbReference type="ARBA" id="ARBA00023014"/>
    </source>
</evidence>
<organism evidence="7 8">
    <name type="scientific">Pseudoxanthobacter soli DSM 19599</name>
    <dbReference type="NCBI Taxonomy" id="1123029"/>
    <lineage>
        <taxon>Bacteria</taxon>
        <taxon>Pseudomonadati</taxon>
        <taxon>Pseudomonadota</taxon>
        <taxon>Alphaproteobacteria</taxon>
        <taxon>Hyphomicrobiales</taxon>
        <taxon>Segnochrobactraceae</taxon>
        <taxon>Pseudoxanthobacter</taxon>
    </lineage>
</organism>
<dbReference type="Gene3D" id="3.40.50.150">
    <property type="entry name" value="Vaccinia Virus protein VP39"/>
    <property type="match status" value="1"/>
</dbReference>
<proteinExistence type="inferred from homology"/>
<sequence>MSETVFVDRVGHRGDGIAETASGPLYVPFALPGEELVVERRGERGRIVEIVVPSSERVEPACVHFGRCGGCALQHWQGDAYRAWKREQLVAALAGHGIEAPVEAVVASRPGERRRVSLTAERIGGVMVVGFHERASHGLFDLQECPVADPAIVAALPALRRLAEPLAGRRDPLRLTVTATRAGLDVAATDARPLDERARDRLVSQVLSLGFARFSLEGEVLVAPQPPTIDVDGVAVVPSPGGFLQASARAEAAMAALVVEGVGDARRVLDLFAGIGTFALRLARTASVHAVDGDAPAVAALGDARRFATDRRPITAEVRDLFRRPFQGKEFARYDAVVLDPPFAGARAQSEALALVAVPRVVMVSCNPATLARDLAVLVSGGYRAEKVVPVDQFLWSPHIEAVAFLRRG</sequence>
<dbReference type="PANTHER" id="PTHR11061">
    <property type="entry name" value="RNA M5U METHYLTRANSFERASE"/>
    <property type="match status" value="1"/>
</dbReference>
<dbReference type="Gene3D" id="2.40.50.140">
    <property type="entry name" value="Nucleic acid-binding proteins"/>
    <property type="match status" value="1"/>
</dbReference>
<dbReference type="PROSITE" id="PS51687">
    <property type="entry name" value="SAM_MT_RNA_M5U"/>
    <property type="match status" value="1"/>
</dbReference>
<dbReference type="PANTHER" id="PTHR11061:SF49">
    <property type="entry name" value="23S RRNA (URACIL(1939)-C(5))-METHYLTRANSFERASE RLMD"/>
    <property type="match status" value="1"/>
</dbReference>
<dbReference type="InterPro" id="IPR010280">
    <property type="entry name" value="U5_MeTrfase_fam"/>
</dbReference>
<keyword evidence="4 6" id="KW-0949">S-adenosyl-L-methionine</keyword>
<feature type="binding site" evidence="6">
    <location>
        <position position="340"/>
    </location>
    <ligand>
        <name>S-adenosyl-L-methionine</name>
        <dbReference type="ChEBI" id="CHEBI:59789"/>
    </ligand>
</feature>
<dbReference type="EMBL" id="FRXO01000010">
    <property type="protein sequence ID" value="SHO67085.1"/>
    <property type="molecule type" value="Genomic_DNA"/>
</dbReference>
<evidence type="ECO:0000256" key="6">
    <source>
        <dbReference type="PROSITE-ProRule" id="PRU01024"/>
    </source>
</evidence>